<dbReference type="AlphaFoldDB" id="A0A1I0SLU0"/>
<organism evidence="2 3">
    <name type="scientific">Pedobacter suwonensis</name>
    <dbReference type="NCBI Taxonomy" id="332999"/>
    <lineage>
        <taxon>Bacteria</taxon>
        <taxon>Pseudomonadati</taxon>
        <taxon>Bacteroidota</taxon>
        <taxon>Sphingobacteriia</taxon>
        <taxon>Sphingobacteriales</taxon>
        <taxon>Sphingobacteriaceae</taxon>
        <taxon>Pedobacter</taxon>
    </lineage>
</organism>
<proteinExistence type="predicted"/>
<sequence>MKNFKKNLCINPAIWLLLVCLLACNRADKKSSLEKDSVAGDMAVPNRIGGAETYETKLDEAAADHLKHITQLLLMAYHLLAPHKDKSRAETSPALQQLLKINRISFKRIEAYAAAKRVILPSVLLDEQQISLDSLKSLSTANGLKRRLNLLKINGTTLLKRLQMAADNRKQDFKTLMNEEFTDQQEKNRMINSL</sequence>
<protein>
    <recommendedName>
        <fullName evidence="4">DUF4142 domain-containing protein</fullName>
    </recommendedName>
</protein>
<evidence type="ECO:0000256" key="1">
    <source>
        <dbReference type="SAM" id="SignalP"/>
    </source>
</evidence>
<evidence type="ECO:0000313" key="2">
    <source>
        <dbReference type="EMBL" id="SFA40397.1"/>
    </source>
</evidence>
<dbReference type="Proteomes" id="UP000198836">
    <property type="component" value="Unassembled WGS sequence"/>
</dbReference>
<evidence type="ECO:0000313" key="3">
    <source>
        <dbReference type="Proteomes" id="UP000198836"/>
    </source>
</evidence>
<keyword evidence="1" id="KW-0732">Signal</keyword>
<gene>
    <name evidence="2" type="ORF">SAMN04488511_10261</name>
</gene>
<reference evidence="3" key="1">
    <citation type="submission" date="2016-10" db="EMBL/GenBank/DDBJ databases">
        <authorList>
            <person name="Varghese N."/>
            <person name="Submissions S."/>
        </authorList>
    </citation>
    <scope>NUCLEOTIDE SEQUENCE [LARGE SCALE GENOMIC DNA]</scope>
    <source>
        <strain evidence="3">DSM 18130</strain>
    </source>
</reference>
<dbReference type="EMBL" id="FOJM01000002">
    <property type="protein sequence ID" value="SFA40397.1"/>
    <property type="molecule type" value="Genomic_DNA"/>
</dbReference>
<keyword evidence="3" id="KW-1185">Reference proteome</keyword>
<dbReference type="RefSeq" id="WP_090980111.1">
    <property type="nucleotide sequence ID" value="NZ_FOJM01000002.1"/>
</dbReference>
<accession>A0A1I0SLU0</accession>
<feature type="signal peptide" evidence="1">
    <location>
        <begin position="1"/>
        <end position="23"/>
    </location>
</feature>
<evidence type="ECO:0008006" key="4">
    <source>
        <dbReference type="Google" id="ProtNLM"/>
    </source>
</evidence>
<name>A0A1I0SLU0_9SPHI</name>
<dbReference type="OrthoDB" id="9939820at2"/>
<feature type="chain" id="PRO_5011686698" description="DUF4142 domain-containing protein" evidence="1">
    <location>
        <begin position="24"/>
        <end position="194"/>
    </location>
</feature>